<sequence>MDISTTSPLPVALELLKPYWKHLSFHISDQPERCANQQETKSFKKLPIGKELRLAVKKAADAAKKWCSETEAGRAWTRHKAEIDEASMARNCARLRTQEDTEEEEDDDEDGEDDGDEHDDSSEHTDSPSSVTGSNDMTNDDNPLPSLDSNGTEPSTSQPESQRTLTINHQPTDQKANTLPAHGQDSNDN</sequence>
<evidence type="ECO:0000313" key="2">
    <source>
        <dbReference type="EMBL" id="KXH38674.1"/>
    </source>
</evidence>
<protein>
    <submittedName>
        <fullName evidence="2">Uncharacterized protein</fullName>
    </submittedName>
</protein>
<evidence type="ECO:0000313" key="3">
    <source>
        <dbReference type="Proteomes" id="UP000070054"/>
    </source>
</evidence>
<feature type="compositionally biased region" description="Polar residues" evidence="1">
    <location>
        <begin position="127"/>
        <end position="177"/>
    </location>
</feature>
<dbReference type="EMBL" id="JEMN01001390">
    <property type="protein sequence ID" value="KXH38674.1"/>
    <property type="molecule type" value="Genomic_DNA"/>
</dbReference>
<dbReference type="AlphaFoldDB" id="A0A135SRY8"/>
<keyword evidence="3" id="KW-1185">Reference proteome</keyword>
<comment type="caution">
    <text evidence="2">The sequence shown here is derived from an EMBL/GenBank/DDBJ whole genome shotgun (WGS) entry which is preliminary data.</text>
</comment>
<feature type="region of interest" description="Disordered" evidence="1">
    <location>
        <begin position="86"/>
        <end position="189"/>
    </location>
</feature>
<gene>
    <name evidence="2" type="ORF">CNYM01_06164</name>
</gene>
<reference evidence="2 3" key="1">
    <citation type="submission" date="2014-02" db="EMBL/GenBank/DDBJ databases">
        <title>The genome sequence of Colletotrichum nymphaeae SA-01.</title>
        <authorList>
            <person name="Baroncelli R."/>
            <person name="Thon M.R."/>
        </authorList>
    </citation>
    <scope>NUCLEOTIDE SEQUENCE [LARGE SCALE GENOMIC DNA]</scope>
    <source>
        <strain evidence="2 3">SA-01</strain>
    </source>
</reference>
<feature type="compositionally biased region" description="Acidic residues" evidence="1">
    <location>
        <begin position="100"/>
        <end position="120"/>
    </location>
</feature>
<organism evidence="2 3">
    <name type="scientific">Colletotrichum nymphaeae SA-01</name>
    <dbReference type="NCBI Taxonomy" id="1460502"/>
    <lineage>
        <taxon>Eukaryota</taxon>
        <taxon>Fungi</taxon>
        <taxon>Dikarya</taxon>
        <taxon>Ascomycota</taxon>
        <taxon>Pezizomycotina</taxon>
        <taxon>Sordariomycetes</taxon>
        <taxon>Hypocreomycetidae</taxon>
        <taxon>Glomerellales</taxon>
        <taxon>Glomerellaceae</taxon>
        <taxon>Colletotrichum</taxon>
        <taxon>Colletotrichum acutatum species complex</taxon>
    </lineage>
</organism>
<accession>A0A135SRY8</accession>
<proteinExistence type="predicted"/>
<evidence type="ECO:0000256" key="1">
    <source>
        <dbReference type="SAM" id="MobiDB-lite"/>
    </source>
</evidence>
<dbReference type="Proteomes" id="UP000070054">
    <property type="component" value="Unassembled WGS sequence"/>
</dbReference>
<name>A0A135SRY8_9PEZI</name>